<feature type="transmembrane region" description="Helical" evidence="4">
    <location>
        <begin position="200"/>
        <end position="218"/>
    </location>
</feature>
<evidence type="ECO:0000313" key="6">
    <source>
        <dbReference type="EMBL" id="MBK9716561.1"/>
    </source>
</evidence>
<dbReference type="Pfam" id="PF06078">
    <property type="entry name" value="DUF937"/>
    <property type="match status" value="1"/>
</dbReference>
<evidence type="ECO:0000256" key="2">
    <source>
        <dbReference type="ARBA" id="ARBA00023136"/>
    </source>
</evidence>
<evidence type="ECO:0000256" key="1">
    <source>
        <dbReference type="ARBA" id="ARBA00004442"/>
    </source>
</evidence>
<dbReference type="Proteomes" id="UP000808349">
    <property type="component" value="Unassembled WGS sequence"/>
</dbReference>
<dbReference type="Gene3D" id="3.30.1330.60">
    <property type="entry name" value="OmpA-like domain"/>
    <property type="match status" value="1"/>
</dbReference>
<protein>
    <submittedName>
        <fullName evidence="6">OmpA family protein</fullName>
    </submittedName>
</protein>
<dbReference type="GO" id="GO:0009279">
    <property type="term" value="C:cell outer membrane"/>
    <property type="evidence" value="ECO:0007669"/>
    <property type="project" value="UniProtKB-SubCell"/>
</dbReference>
<dbReference type="InterPro" id="IPR009282">
    <property type="entry name" value="DUF937"/>
</dbReference>
<keyword evidence="4" id="KW-0812">Transmembrane</keyword>
<dbReference type="PANTHER" id="PTHR30329:SF20">
    <property type="entry name" value="EXPORTED PROTEIN"/>
    <property type="match status" value="1"/>
</dbReference>
<evidence type="ECO:0000256" key="4">
    <source>
        <dbReference type="SAM" id="Phobius"/>
    </source>
</evidence>
<evidence type="ECO:0000313" key="7">
    <source>
        <dbReference type="Proteomes" id="UP000808349"/>
    </source>
</evidence>
<dbReference type="PANTHER" id="PTHR30329">
    <property type="entry name" value="STATOR ELEMENT OF FLAGELLAR MOTOR COMPLEX"/>
    <property type="match status" value="1"/>
</dbReference>
<dbReference type="InterPro" id="IPR050330">
    <property type="entry name" value="Bact_OuterMem_StrucFunc"/>
</dbReference>
<dbReference type="SUPFAM" id="SSF103088">
    <property type="entry name" value="OmpA-like"/>
    <property type="match status" value="1"/>
</dbReference>
<comment type="caution">
    <text evidence="6">The sequence shown here is derived from an EMBL/GenBank/DDBJ whole genome shotgun (WGS) entry which is preliminary data.</text>
</comment>
<organism evidence="6 7">
    <name type="scientific">Candidatus Defluviibacterium haderslevense</name>
    <dbReference type="NCBI Taxonomy" id="2981993"/>
    <lineage>
        <taxon>Bacteria</taxon>
        <taxon>Pseudomonadati</taxon>
        <taxon>Bacteroidota</taxon>
        <taxon>Saprospiria</taxon>
        <taxon>Saprospirales</taxon>
        <taxon>Saprospiraceae</taxon>
        <taxon>Candidatus Defluviibacterium</taxon>
    </lineage>
</organism>
<name>A0A9D7XDH3_9BACT</name>
<evidence type="ECO:0000259" key="5">
    <source>
        <dbReference type="PROSITE" id="PS51123"/>
    </source>
</evidence>
<dbReference type="InterPro" id="IPR036737">
    <property type="entry name" value="OmpA-like_sf"/>
</dbReference>
<dbReference type="InterPro" id="IPR006665">
    <property type="entry name" value="OmpA-like"/>
</dbReference>
<keyword evidence="4" id="KW-1133">Transmembrane helix</keyword>
<dbReference type="PRINTS" id="PR01021">
    <property type="entry name" value="OMPADOMAIN"/>
</dbReference>
<comment type="subcellular location">
    <subcellularLocation>
        <location evidence="1">Cell outer membrane</location>
    </subcellularLocation>
</comment>
<dbReference type="InterPro" id="IPR006664">
    <property type="entry name" value="OMP_bac"/>
</dbReference>
<gene>
    <name evidence="6" type="ORF">IPO85_03400</name>
</gene>
<dbReference type="CDD" id="cd07185">
    <property type="entry name" value="OmpA_C-like"/>
    <property type="match status" value="1"/>
</dbReference>
<sequence length="426" mass="47272">MNVIDLLKSYLNHEFLSKTSNFIGETEHSTSKGLEAILPILLGGVLNESTHQDRIHQIWDLINHKDNQSSLLNNLNDFSIEDISNESQNISSSFIQLLFGDNHSTLLDGFSKFSNFKSSASANKLLTITGSFVLSFLKKKSTTENYGVSGLTTWLGGYKREIINAIPSELKSILNFTNLTSTVNQEFDSKPTSDENGSNWWMWLIGLIGLLALLWTMMKACNTSDRDDMVQTKIENVNNTLNDSTTLGSNTINSNTNDLMNSLDSSVKAKWDLLGQSIKLTLPGGIEMNAPEKGVENAIISFINDKSKMVDKTTWFNFDRILFETGKATLNPVSMDQISNINSILKAYPSVEIKIGGYTDNTGDPKANQKLSLERAEAVRTSLLEKGVEGIRMVAEGYGQEHPIADNKTEAGRDLNRRVAIRVTKK</sequence>
<reference evidence="6 7" key="1">
    <citation type="submission" date="2020-10" db="EMBL/GenBank/DDBJ databases">
        <title>Connecting structure to function with the recovery of over 1000 high-quality activated sludge metagenome-assembled genomes encoding full-length rRNA genes using long-read sequencing.</title>
        <authorList>
            <person name="Singleton C.M."/>
            <person name="Petriglieri F."/>
            <person name="Kristensen J.M."/>
            <person name="Kirkegaard R.H."/>
            <person name="Michaelsen T.Y."/>
            <person name="Andersen M.H."/>
            <person name="Karst S.M."/>
            <person name="Dueholm M.S."/>
            <person name="Nielsen P.H."/>
            <person name="Albertsen M."/>
        </authorList>
    </citation>
    <scope>NUCLEOTIDE SEQUENCE [LARGE SCALE GENOMIC DNA]</scope>
    <source>
        <strain evidence="6">Ribe_18-Q3-R11-54_BAT3C.373</strain>
    </source>
</reference>
<proteinExistence type="predicted"/>
<dbReference type="AlphaFoldDB" id="A0A9D7XDH3"/>
<accession>A0A9D7XDH3</accession>
<dbReference type="PROSITE" id="PS51123">
    <property type="entry name" value="OMPA_2"/>
    <property type="match status" value="1"/>
</dbReference>
<dbReference type="Pfam" id="PF00691">
    <property type="entry name" value="OmpA"/>
    <property type="match status" value="1"/>
</dbReference>
<feature type="domain" description="OmpA-like" evidence="5">
    <location>
        <begin position="310"/>
        <end position="426"/>
    </location>
</feature>
<keyword evidence="2 3" id="KW-0472">Membrane</keyword>
<evidence type="ECO:0000256" key="3">
    <source>
        <dbReference type="PROSITE-ProRule" id="PRU00473"/>
    </source>
</evidence>
<dbReference type="EMBL" id="JADKFW010000004">
    <property type="protein sequence ID" value="MBK9716561.1"/>
    <property type="molecule type" value="Genomic_DNA"/>
</dbReference>